<keyword evidence="2" id="KW-1185">Reference proteome</keyword>
<dbReference type="EMBL" id="JANRMS010000904">
    <property type="protein sequence ID" value="KAJ3533022.1"/>
    <property type="molecule type" value="Genomic_DNA"/>
</dbReference>
<accession>A0ACC1S696</accession>
<comment type="caution">
    <text evidence="1">The sequence shown here is derived from an EMBL/GenBank/DDBJ whole genome shotgun (WGS) entry which is preliminary data.</text>
</comment>
<name>A0ACC1S696_9HYPO</name>
<evidence type="ECO:0000313" key="2">
    <source>
        <dbReference type="Proteomes" id="UP001148629"/>
    </source>
</evidence>
<sequence>MVYYALLKQQNEEYYYQYLLAAPDAETIDEWWREVSEKDECNFKRLSPDFYSWNRNKEAYNAAPDFASKIIYTLLNDRDARILSTFNQPPRIDVVSRESYYIRSQSNAGFYWLGKDGQIWATKSGRTSFILRIDGSQEKDKTVLIAKDEISLTAVGVPNQKYVSVSDNGELVLSGHSCRMYFGDLKKNFPAQGEHGMASPSLPITRFEGHGEEWELVK</sequence>
<dbReference type="Proteomes" id="UP001148629">
    <property type="component" value="Unassembled WGS sequence"/>
</dbReference>
<reference evidence="1" key="1">
    <citation type="submission" date="2022-08" db="EMBL/GenBank/DDBJ databases">
        <title>Genome Sequence of Fusarium decemcellulare.</title>
        <authorList>
            <person name="Buettner E."/>
        </authorList>
    </citation>
    <scope>NUCLEOTIDE SEQUENCE</scope>
    <source>
        <strain evidence="1">Babe19</strain>
    </source>
</reference>
<organism evidence="1 2">
    <name type="scientific">Fusarium decemcellulare</name>
    <dbReference type="NCBI Taxonomy" id="57161"/>
    <lineage>
        <taxon>Eukaryota</taxon>
        <taxon>Fungi</taxon>
        <taxon>Dikarya</taxon>
        <taxon>Ascomycota</taxon>
        <taxon>Pezizomycotina</taxon>
        <taxon>Sordariomycetes</taxon>
        <taxon>Hypocreomycetidae</taxon>
        <taxon>Hypocreales</taxon>
        <taxon>Nectriaceae</taxon>
        <taxon>Fusarium</taxon>
        <taxon>Fusarium decemcellulare species complex</taxon>
    </lineage>
</organism>
<gene>
    <name evidence="1" type="ORF">NM208_g8170</name>
</gene>
<proteinExistence type="predicted"/>
<protein>
    <submittedName>
        <fullName evidence="1">Uncharacterized protein</fullName>
    </submittedName>
</protein>
<evidence type="ECO:0000313" key="1">
    <source>
        <dbReference type="EMBL" id="KAJ3533022.1"/>
    </source>
</evidence>